<gene>
    <name evidence="1" type="ORF">NLG97_g8170</name>
</gene>
<organism evidence="1 2">
    <name type="scientific">Lecanicillium saksenae</name>
    <dbReference type="NCBI Taxonomy" id="468837"/>
    <lineage>
        <taxon>Eukaryota</taxon>
        <taxon>Fungi</taxon>
        <taxon>Dikarya</taxon>
        <taxon>Ascomycota</taxon>
        <taxon>Pezizomycotina</taxon>
        <taxon>Sordariomycetes</taxon>
        <taxon>Hypocreomycetidae</taxon>
        <taxon>Hypocreales</taxon>
        <taxon>Cordycipitaceae</taxon>
        <taxon>Lecanicillium</taxon>
    </lineage>
</organism>
<dbReference type="EMBL" id="JANAKD010001385">
    <property type="protein sequence ID" value="KAJ3480001.1"/>
    <property type="molecule type" value="Genomic_DNA"/>
</dbReference>
<reference evidence="1" key="1">
    <citation type="submission" date="2022-07" db="EMBL/GenBank/DDBJ databases">
        <title>Genome Sequence of Lecanicillium saksenae.</title>
        <authorList>
            <person name="Buettner E."/>
        </authorList>
    </citation>
    <scope>NUCLEOTIDE SEQUENCE</scope>
    <source>
        <strain evidence="1">VT-O1</strain>
    </source>
</reference>
<keyword evidence="2" id="KW-1185">Reference proteome</keyword>
<evidence type="ECO:0000313" key="2">
    <source>
        <dbReference type="Proteomes" id="UP001148737"/>
    </source>
</evidence>
<proteinExistence type="predicted"/>
<sequence length="187" mass="19010">MPCRGPGTGACRAADRAPRPRGRTVDAVRADAGGGGLGPAHRLVHVRRGHGDLDNVLRLGEALCGNVPVRGPNRRATDGLVIVDLGARQRGLRLVGDVLGVVAAGAAEADQRLASRAGKDGVDEVLREDVGAAVAVDGIVDKGGLLKGQAGKVGVDEPRRVDGDLGNVQRRGVIARSNGGGLHEAGD</sequence>
<name>A0ACC1QMZ7_9HYPO</name>
<evidence type="ECO:0000313" key="1">
    <source>
        <dbReference type="EMBL" id="KAJ3480001.1"/>
    </source>
</evidence>
<protein>
    <submittedName>
        <fullName evidence="1">Uncharacterized protein</fullName>
    </submittedName>
</protein>
<dbReference type="Proteomes" id="UP001148737">
    <property type="component" value="Unassembled WGS sequence"/>
</dbReference>
<comment type="caution">
    <text evidence="1">The sequence shown here is derived from an EMBL/GenBank/DDBJ whole genome shotgun (WGS) entry which is preliminary data.</text>
</comment>
<accession>A0ACC1QMZ7</accession>